<reference evidence="12" key="2">
    <citation type="submission" date="2021-09" db="EMBL/GenBank/DDBJ databases">
        <authorList>
            <person name="Gilroy R."/>
        </authorList>
    </citation>
    <scope>NUCLEOTIDE SEQUENCE</scope>
    <source>
        <strain evidence="12">4100</strain>
    </source>
</reference>
<dbReference type="HAMAP" id="MF_00425">
    <property type="entry name" value="NqrA"/>
    <property type="match status" value="1"/>
</dbReference>
<gene>
    <name evidence="8 12" type="primary">nqrA</name>
    <name evidence="12" type="ORF">K8V47_02935</name>
</gene>
<evidence type="ECO:0000256" key="5">
    <source>
        <dbReference type="ARBA" id="ARBA00023065"/>
    </source>
</evidence>
<dbReference type="InterPro" id="IPR022615">
    <property type="entry name" value="NqrA_C_domain"/>
</dbReference>
<feature type="domain" description="NqrA N-terminal barrel-sandwich hybrid" evidence="9">
    <location>
        <begin position="10"/>
        <end position="99"/>
    </location>
</feature>
<dbReference type="Pfam" id="PF24836">
    <property type="entry name" value="NQRA_2nd"/>
    <property type="match status" value="1"/>
</dbReference>
<evidence type="ECO:0000259" key="10">
    <source>
        <dbReference type="Pfam" id="PF11973"/>
    </source>
</evidence>
<evidence type="ECO:0000313" key="12">
    <source>
        <dbReference type="EMBL" id="HJE38703.1"/>
    </source>
</evidence>
<comment type="function">
    <text evidence="8">NQR complex catalyzes the reduction of ubiquinone-1 to ubiquinol by two successive reactions, coupled with the transport of Na(+) ions from the cytoplasm to the periplasm. NqrA to NqrE are probably involved in the second step, the conversion of ubisemiquinone to ubiquinol.</text>
</comment>
<evidence type="ECO:0000256" key="6">
    <source>
        <dbReference type="ARBA" id="ARBA00023075"/>
    </source>
</evidence>
<evidence type="ECO:0000256" key="1">
    <source>
        <dbReference type="ARBA" id="ARBA00022448"/>
    </source>
</evidence>
<dbReference type="InterPro" id="IPR008703">
    <property type="entry name" value="NqrA"/>
</dbReference>
<organism evidence="12 13">
    <name type="scientific">Candidatus Amulumruptor caecigallinarius</name>
    <dbReference type="NCBI Taxonomy" id="2109911"/>
    <lineage>
        <taxon>Bacteria</taxon>
        <taxon>Pseudomonadati</taxon>
        <taxon>Bacteroidota</taxon>
        <taxon>Bacteroidia</taxon>
        <taxon>Bacteroidales</taxon>
        <taxon>Muribaculaceae</taxon>
        <taxon>Candidatus Amulumruptor</taxon>
    </lineage>
</organism>
<proteinExistence type="inferred from homology"/>
<dbReference type="GO" id="GO:0006814">
    <property type="term" value="P:sodium ion transport"/>
    <property type="evidence" value="ECO:0007669"/>
    <property type="project" value="UniProtKB-UniRule"/>
</dbReference>
<comment type="catalytic activity">
    <reaction evidence="8">
        <text>a ubiquinone + n Na(+)(in) + NADH + H(+) = a ubiquinol + n Na(+)(out) + NAD(+)</text>
        <dbReference type="Rhea" id="RHEA:47748"/>
        <dbReference type="Rhea" id="RHEA-COMP:9565"/>
        <dbReference type="Rhea" id="RHEA-COMP:9566"/>
        <dbReference type="ChEBI" id="CHEBI:15378"/>
        <dbReference type="ChEBI" id="CHEBI:16389"/>
        <dbReference type="ChEBI" id="CHEBI:17976"/>
        <dbReference type="ChEBI" id="CHEBI:29101"/>
        <dbReference type="ChEBI" id="CHEBI:57540"/>
        <dbReference type="ChEBI" id="CHEBI:57945"/>
        <dbReference type="EC" id="7.2.1.1"/>
    </reaction>
</comment>
<name>A0A921E7X1_9BACT</name>
<reference evidence="12" key="1">
    <citation type="journal article" date="2021" name="PeerJ">
        <title>Extensive microbial diversity within the chicken gut microbiome revealed by metagenomics and culture.</title>
        <authorList>
            <person name="Gilroy R."/>
            <person name="Ravi A."/>
            <person name="Getino M."/>
            <person name="Pursley I."/>
            <person name="Horton D.L."/>
            <person name="Alikhan N.F."/>
            <person name="Baker D."/>
            <person name="Gharbi K."/>
            <person name="Hall N."/>
            <person name="Watson M."/>
            <person name="Adriaenssens E.M."/>
            <person name="Foster-Nyarko E."/>
            <person name="Jarju S."/>
            <person name="Secka A."/>
            <person name="Antonio M."/>
            <person name="Oren A."/>
            <person name="Chaudhuri R.R."/>
            <person name="La Ragione R."/>
            <person name="Hildebrand F."/>
            <person name="Pallen M.J."/>
        </authorList>
    </citation>
    <scope>NUCLEOTIDE SEQUENCE</scope>
    <source>
        <strain evidence="12">4100</strain>
    </source>
</reference>
<dbReference type="EC" id="7.2.1.1" evidence="8"/>
<sequence length="452" mass="49122">MKVNSTLQLKLKRGLDLPLKGEALEKLPDIVPSAVAIYPDDFPGITPKLDVREGDRVMAGTPLMHDKEYPQIALASPVGGVVKEVLRGSRRKIIRVVVTPSAEGTPERQGTSDAAIAPKTREDAVEALCRSGLWAWMRQLPYDIVPRPDAVPRDIFVTGFDSAPLATDFKQCGIDGSNLQAAVDYLSKLTDGNIYVSCRRGDSLPSIDGITRVEISGPHPAGNAGVMANNIAPVNKGETVWTLDLVTLDRIGAWVRTGATASRTNVTICGPEAVNRGVVSTLVGADMQTLLAGHIADDGRNHRIIAGNVLTGVKTDMDGFVRFPYRQATVIAEGDDKDEMLGWASLSPNKMSASRTFPSAFMPWRKLSGDALLHGGRRAMIMSGVYDRMLPMDIMLEPLVKAILSRNIEDMEALGIYEIAPEDVALAEWADPSKIELQKIVREGLEYMRREA</sequence>
<keyword evidence="4 8" id="KW-0915">Sodium</keyword>
<accession>A0A921E7X1</accession>
<dbReference type="Proteomes" id="UP000711407">
    <property type="component" value="Unassembled WGS sequence"/>
</dbReference>
<dbReference type="GO" id="GO:0016655">
    <property type="term" value="F:oxidoreductase activity, acting on NAD(P)H, quinone or similar compound as acceptor"/>
    <property type="evidence" value="ECO:0007669"/>
    <property type="project" value="UniProtKB-UniRule"/>
</dbReference>
<comment type="caution">
    <text evidence="12">The sequence shown here is derived from an EMBL/GenBank/DDBJ whole genome shotgun (WGS) entry which is preliminary data.</text>
</comment>
<dbReference type="PANTHER" id="PTHR37839:SF1">
    <property type="entry name" value="NA(+)-TRANSLOCATING NADH-QUINONE REDUCTASE SUBUNIT A"/>
    <property type="match status" value="1"/>
</dbReference>
<keyword evidence="2 8" id="KW-1278">Translocase</keyword>
<evidence type="ECO:0000313" key="13">
    <source>
        <dbReference type="Proteomes" id="UP000711407"/>
    </source>
</evidence>
<keyword evidence="7 8" id="KW-0739">Sodium transport</keyword>
<dbReference type="PANTHER" id="PTHR37839">
    <property type="entry name" value="NA(+)-TRANSLOCATING NADH-QUINONE REDUCTASE SUBUNIT A"/>
    <property type="match status" value="1"/>
</dbReference>
<feature type="domain" description="NqrA second alpha/beta" evidence="11">
    <location>
        <begin position="120"/>
        <end position="259"/>
    </location>
</feature>
<evidence type="ECO:0000256" key="3">
    <source>
        <dbReference type="ARBA" id="ARBA00023027"/>
    </source>
</evidence>
<dbReference type="InterPro" id="IPR056147">
    <property type="entry name" value="NQRA_N"/>
</dbReference>
<comment type="subunit">
    <text evidence="8">Composed of six subunits; NqrA, NqrB, NqrC, NqrD, NqrE and NqrF.</text>
</comment>
<dbReference type="InterPro" id="IPR056148">
    <property type="entry name" value="NQRA_2nd"/>
</dbReference>
<dbReference type="EMBL" id="DYXT01000018">
    <property type="protein sequence ID" value="HJE38703.1"/>
    <property type="molecule type" value="Genomic_DNA"/>
</dbReference>
<evidence type="ECO:0000256" key="4">
    <source>
        <dbReference type="ARBA" id="ARBA00023053"/>
    </source>
</evidence>
<evidence type="ECO:0000259" key="11">
    <source>
        <dbReference type="Pfam" id="PF24836"/>
    </source>
</evidence>
<keyword evidence="5 8" id="KW-0406">Ion transport</keyword>
<evidence type="ECO:0000256" key="2">
    <source>
        <dbReference type="ARBA" id="ARBA00022967"/>
    </source>
</evidence>
<dbReference type="AlphaFoldDB" id="A0A921E7X1"/>
<dbReference type="Pfam" id="PF11973">
    <property type="entry name" value="NQRA_SLBB"/>
    <property type="match status" value="1"/>
</dbReference>
<keyword evidence="3 8" id="KW-0520">NAD</keyword>
<feature type="domain" description="Na(+)-translocating NADH-quinone reductase subunit A C-terminal" evidence="10">
    <location>
        <begin position="266"/>
        <end position="315"/>
    </location>
</feature>
<dbReference type="NCBIfam" id="TIGR01936">
    <property type="entry name" value="nqrA"/>
    <property type="match status" value="1"/>
</dbReference>
<keyword evidence="1 8" id="KW-0813">Transport</keyword>
<evidence type="ECO:0000256" key="7">
    <source>
        <dbReference type="ARBA" id="ARBA00023201"/>
    </source>
</evidence>
<keyword evidence="6 8" id="KW-0830">Ubiquinone</keyword>
<evidence type="ECO:0000259" key="9">
    <source>
        <dbReference type="Pfam" id="PF05896"/>
    </source>
</evidence>
<protein>
    <recommendedName>
        <fullName evidence="8">Na(+)-translocating NADH-quinone reductase subunit A</fullName>
        <shortName evidence="8">Na(+)-NQR subunit A</shortName>
        <shortName evidence="8">Na(+)-translocating NQR subunit A</shortName>
        <ecNumber evidence="8">7.2.1.1</ecNumber>
    </recommendedName>
    <alternativeName>
        <fullName evidence="8">NQR complex subunit A</fullName>
    </alternativeName>
    <alternativeName>
        <fullName evidence="8">NQR-1 subunit A</fullName>
    </alternativeName>
</protein>
<evidence type="ECO:0000256" key="8">
    <source>
        <dbReference type="HAMAP-Rule" id="MF_00425"/>
    </source>
</evidence>
<dbReference type="Pfam" id="PF05896">
    <property type="entry name" value="NQRA_N"/>
    <property type="match status" value="1"/>
</dbReference>
<comment type="similarity">
    <text evidence="8">Belongs to the NqrA family.</text>
</comment>